<keyword evidence="3 5" id="KW-1133">Transmembrane helix</keyword>
<keyword evidence="5" id="KW-1003">Cell membrane</keyword>
<comment type="subunit">
    <text evidence="5">NDH-1 is composed of 14 different subunits. Subunits NuoA, H, J, K, L, M, N constitute the membrane sector of the complex.</text>
</comment>
<feature type="transmembrane region" description="Helical" evidence="5">
    <location>
        <begin position="165"/>
        <end position="187"/>
    </location>
</feature>
<dbReference type="Pfam" id="PF00146">
    <property type="entry name" value="NADHdh"/>
    <property type="match status" value="1"/>
</dbReference>
<dbReference type="PANTHER" id="PTHR11432">
    <property type="entry name" value="NADH DEHYDROGENASE SUBUNIT 1"/>
    <property type="match status" value="1"/>
</dbReference>
<evidence type="ECO:0000313" key="8">
    <source>
        <dbReference type="Proteomes" id="UP000677668"/>
    </source>
</evidence>
<evidence type="ECO:0000256" key="3">
    <source>
        <dbReference type="ARBA" id="ARBA00022989"/>
    </source>
</evidence>
<feature type="transmembrane region" description="Helical" evidence="5">
    <location>
        <begin position="199"/>
        <end position="217"/>
    </location>
</feature>
<feature type="transmembrane region" description="Helical" evidence="5">
    <location>
        <begin position="321"/>
        <end position="339"/>
    </location>
</feature>
<feature type="transmembrane region" description="Helical" evidence="5">
    <location>
        <begin position="7"/>
        <end position="28"/>
    </location>
</feature>
<dbReference type="Proteomes" id="UP000677668">
    <property type="component" value="Chromosome 1"/>
</dbReference>
<comment type="subcellular location">
    <subcellularLocation>
        <location evidence="5 6">Cell membrane</location>
        <topology evidence="5 6">Multi-pass membrane protein</topology>
    </subcellularLocation>
    <subcellularLocation>
        <location evidence="1">Membrane</location>
        <topology evidence="1">Multi-pass membrane protein</topology>
    </subcellularLocation>
</comment>
<dbReference type="InterPro" id="IPR018086">
    <property type="entry name" value="NADH_UbQ_OxRdtase_su1_CS"/>
</dbReference>
<reference evidence="7 8" key="1">
    <citation type="submission" date="2021-03" db="EMBL/GenBank/DDBJ databases">
        <title>Genomic and phenotypic characterization of Chloracidobacterium isolates provides evidence for multiple species.</title>
        <authorList>
            <person name="Saini M.K."/>
            <person name="Costas A.M.G."/>
            <person name="Tank M."/>
            <person name="Bryant D.A."/>
        </authorList>
    </citation>
    <scope>NUCLEOTIDE SEQUENCE [LARGE SCALE GENOMIC DNA]</scope>
    <source>
        <strain evidence="7 8">N</strain>
    </source>
</reference>
<keyword evidence="5" id="KW-1278">Translocase</keyword>
<evidence type="ECO:0000256" key="1">
    <source>
        <dbReference type="ARBA" id="ARBA00004141"/>
    </source>
</evidence>
<organism evidence="7 8">
    <name type="scientific">Chloracidobacterium sp. N</name>
    <dbReference type="NCBI Taxonomy" id="2821540"/>
    <lineage>
        <taxon>Bacteria</taxon>
        <taxon>Pseudomonadati</taxon>
        <taxon>Acidobacteriota</taxon>
        <taxon>Terriglobia</taxon>
        <taxon>Terriglobales</taxon>
        <taxon>Acidobacteriaceae</taxon>
        <taxon>Chloracidobacterium</taxon>
        <taxon>Chloracidobacterium aggregatum</taxon>
    </lineage>
</organism>
<feature type="transmembrane region" description="Helical" evidence="5">
    <location>
        <begin position="77"/>
        <end position="101"/>
    </location>
</feature>
<evidence type="ECO:0000256" key="2">
    <source>
        <dbReference type="ARBA" id="ARBA00022692"/>
    </source>
</evidence>
<keyword evidence="4 5" id="KW-0472">Membrane</keyword>
<comment type="function">
    <text evidence="5">NDH-1 shuttles electrons from NADH, via FMN and iron-sulfur (Fe-S) centers, to quinones in the respiratory chain. The immediate electron acceptor for the enzyme in this species is believed to be ubiquinone. Couples the redox reaction to proton translocation (for every two electrons transferred, four hydrogen ions are translocated across the cytoplasmic membrane), and thus conserves the redox energy in a proton gradient. This subunit may bind ubiquinone.</text>
</comment>
<keyword evidence="2 5" id="KW-0812">Transmembrane</keyword>
<feature type="transmembrane region" description="Helical" evidence="5">
    <location>
        <begin position="121"/>
        <end position="144"/>
    </location>
</feature>
<dbReference type="NCBIfam" id="NF004741">
    <property type="entry name" value="PRK06076.1-2"/>
    <property type="match status" value="1"/>
</dbReference>
<accession>A0ABX8B0S8</accession>
<dbReference type="RefSeq" id="WP_211421736.1">
    <property type="nucleotide sequence ID" value="NZ_CP072642.1"/>
</dbReference>
<evidence type="ECO:0000256" key="4">
    <source>
        <dbReference type="ARBA" id="ARBA00023136"/>
    </source>
</evidence>
<dbReference type="PANTHER" id="PTHR11432:SF3">
    <property type="entry name" value="NADH-UBIQUINONE OXIDOREDUCTASE CHAIN 1"/>
    <property type="match status" value="1"/>
</dbReference>
<feature type="transmembrane region" description="Helical" evidence="5">
    <location>
        <begin position="282"/>
        <end position="301"/>
    </location>
</feature>
<keyword evidence="8" id="KW-1185">Reference proteome</keyword>
<comment type="similarity">
    <text evidence="5 6">Belongs to the complex I subunit 1 family.</text>
</comment>
<feature type="transmembrane region" description="Helical" evidence="5">
    <location>
        <begin position="246"/>
        <end position="270"/>
    </location>
</feature>
<keyword evidence="5" id="KW-0874">Quinone</keyword>
<keyword evidence="7" id="KW-0560">Oxidoreductase</keyword>
<sequence>MLPFEQLLAWSVKIATGFVLLMTTVAYLSLIERRLLAFIQMRYGPNRVGPFGLFQPIADGLKFIFKEDLVPLDADKFLYVMAPALSLVPALMTFVLIPVGGEVTVPFLDRPITLYVTSVNVGLLAVLAMTGMGVYGIVMAGYASNNKYSLLGGLRSSAQLVSYELAMSLSIIGVLIQAGSLDLVTIVERQGGAWGLGWHVFWFQPIGFFVFLISMIAETNRAPFDLPEAESELVAGFHTEYSSMKFAMFFIAEYANMVTAAAMATTLFLGGWQGPGVAQIPWLGPVYFILKMALFLFLYVWLRASSPRLRYDQLMNFGWKFLLPLALVNVVLSATLGLWF</sequence>
<keyword evidence="5 6" id="KW-0520">NAD</keyword>
<dbReference type="EMBL" id="CP072642">
    <property type="protein sequence ID" value="QUV93345.1"/>
    <property type="molecule type" value="Genomic_DNA"/>
</dbReference>
<dbReference type="GO" id="GO:0016491">
    <property type="term" value="F:oxidoreductase activity"/>
    <property type="evidence" value="ECO:0007669"/>
    <property type="project" value="UniProtKB-KW"/>
</dbReference>
<dbReference type="PROSITE" id="PS00668">
    <property type="entry name" value="COMPLEX1_ND1_2"/>
    <property type="match status" value="1"/>
</dbReference>
<evidence type="ECO:0000256" key="6">
    <source>
        <dbReference type="RuleBase" id="RU000471"/>
    </source>
</evidence>
<dbReference type="InterPro" id="IPR001694">
    <property type="entry name" value="NADH_UbQ_OxRdtase_su1/FPO"/>
</dbReference>
<dbReference type="EC" id="7.1.1.-" evidence="5"/>
<proteinExistence type="inferred from homology"/>
<gene>
    <name evidence="5 7" type="primary">nuoH</name>
    <name evidence="7" type="ORF">J8C05_08155</name>
</gene>
<dbReference type="HAMAP" id="MF_01350">
    <property type="entry name" value="NDH1_NuoH"/>
    <property type="match status" value="1"/>
</dbReference>
<keyword evidence="5" id="KW-0830">Ubiquinone</keyword>
<comment type="catalytic activity">
    <reaction evidence="5">
        <text>a quinone + NADH + 5 H(+)(in) = a quinol + NAD(+) + 4 H(+)(out)</text>
        <dbReference type="Rhea" id="RHEA:57888"/>
        <dbReference type="ChEBI" id="CHEBI:15378"/>
        <dbReference type="ChEBI" id="CHEBI:24646"/>
        <dbReference type="ChEBI" id="CHEBI:57540"/>
        <dbReference type="ChEBI" id="CHEBI:57945"/>
        <dbReference type="ChEBI" id="CHEBI:132124"/>
    </reaction>
</comment>
<evidence type="ECO:0000313" key="7">
    <source>
        <dbReference type="EMBL" id="QUV93345.1"/>
    </source>
</evidence>
<evidence type="ECO:0000256" key="5">
    <source>
        <dbReference type="HAMAP-Rule" id="MF_01350"/>
    </source>
</evidence>
<protein>
    <recommendedName>
        <fullName evidence="5">NADH-quinone oxidoreductase subunit H</fullName>
        <ecNumber evidence="5">7.1.1.-</ecNumber>
    </recommendedName>
    <alternativeName>
        <fullName evidence="5">NADH dehydrogenase I subunit H</fullName>
    </alternativeName>
    <alternativeName>
        <fullName evidence="5">NDH-1 subunit H</fullName>
    </alternativeName>
</protein>
<name>A0ABX8B0S8_9BACT</name>